<reference evidence="2 3" key="1">
    <citation type="submission" date="2018-11" db="EMBL/GenBank/DDBJ databases">
        <title>Complete Genome Sequence of Vbrio mediterranei 117-T6: a Potential Pathogen Bacteria Isolated from the Conchocelis of Pyropia.</title>
        <authorList>
            <person name="Liu Q."/>
        </authorList>
    </citation>
    <scope>NUCLEOTIDE SEQUENCE [LARGE SCALE GENOMIC DNA]</scope>
    <source>
        <strain evidence="2 3">117-T6</strain>
    </source>
</reference>
<keyword evidence="1" id="KW-0812">Transmembrane</keyword>
<accession>A0A3G4VEK3</accession>
<gene>
    <name evidence="2" type="ORF">ECB94_17050</name>
</gene>
<evidence type="ECO:0000256" key="1">
    <source>
        <dbReference type="SAM" id="Phobius"/>
    </source>
</evidence>
<organism evidence="2 3">
    <name type="scientific">Vibrio mediterranei</name>
    <dbReference type="NCBI Taxonomy" id="689"/>
    <lineage>
        <taxon>Bacteria</taxon>
        <taxon>Pseudomonadati</taxon>
        <taxon>Pseudomonadota</taxon>
        <taxon>Gammaproteobacteria</taxon>
        <taxon>Vibrionales</taxon>
        <taxon>Vibrionaceae</taxon>
        <taxon>Vibrio</taxon>
    </lineage>
</organism>
<name>A0A3G4VEK3_9VIBR</name>
<sequence>MKRTIEFVGLHRAWKMGLSSLVGGVTAVLVVHFVFSNEQSAVAYASAFFGAVFQVLITIRNNESHLTADNEDVYLYDIPAALRYQKSLLGKPYIRVTSLTQTGYHRKRVFQSWISEEDWDFMLNKCT</sequence>
<feature type="transmembrane region" description="Helical" evidence="1">
    <location>
        <begin position="41"/>
        <end position="59"/>
    </location>
</feature>
<proteinExistence type="predicted"/>
<dbReference type="EMBL" id="CP033577">
    <property type="protein sequence ID" value="AYV22855.1"/>
    <property type="molecule type" value="Genomic_DNA"/>
</dbReference>
<evidence type="ECO:0000313" key="3">
    <source>
        <dbReference type="Proteomes" id="UP000279760"/>
    </source>
</evidence>
<dbReference type="AlphaFoldDB" id="A0A3G4VEK3"/>
<protein>
    <submittedName>
        <fullName evidence="2">Uncharacterized protein</fullName>
    </submittedName>
</protein>
<dbReference type="RefSeq" id="WP_124941108.1">
    <property type="nucleotide sequence ID" value="NZ_CP033577.1"/>
</dbReference>
<feature type="transmembrane region" description="Helical" evidence="1">
    <location>
        <begin position="12"/>
        <end position="35"/>
    </location>
</feature>
<dbReference type="Proteomes" id="UP000279760">
    <property type="component" value="Chromosome 1"/>
</dbReference>
<keyword evidence="1" id="KW-1133">Transmembrane helix</keyword>
<keyword evidence="1" id="KW-0472">Membrane</keyword>
<evidence type="ECO:0000313" key="2">
    <source>
        <dbReference type="EMBL" id="AYV22855.1"/>
    </source>
</evidence>